<evidence type="ECO:0000313" key="1">
    <source>
        <dbReference type="EMBL" id="GAX47982.1"/>
    </source>
</evidence>
<gene>
    <name evidence="1" type="ORF">RsY01_1596</name>
</gene>
<proteinExistence type="predicted"/>
<reference evidence="2" key="1">
    <citation type="submission" date="2017-08" db="EMBL/GenBank/DDBJ databases">
        <title>Draft genome sequence of Lactococcus sp. strain Rs-Y01, isolated from the gut of the lower termite Reticulitermes speratus.</title>
        <authorList>
            <person name="Ohkuma M."/>
            <person name="Yuki M."/>
        </authorList>
    </citation>
    <scope>NUCLEOTIDE SEQUENCE [LARGE SCALE GENOMIC DNA]</scope>
    <source>
        <strain evidence="2">Rs-Y01</strain>
    </source>
</reference>
<sequence>MNRNAIICEGAAEEAIIEILLNHSLLLIESDENLLEDGPIRVRSADEFCEKYLGRDFDGKVDVYRILDSRREQFSFKTRRKAKLYEEKLNIHNVITAPEIEILIIISEDKYQEFLKSKEKPSDFSKKN</sequence>
<accession>A0A224XDK0</accession>
<dbReference type="AlphaFoldDB" id="A0A224XDK0"/>
<protein>
    <submittedName>
        <fullName evidence="1">Uncharacterized protein</fullName>
    </submittedName>
</protein>
<dbReference type="Proteomes" id="UP000218689">
    <property type="component" value="Unassembled WGS sequence"/>
</dbReference>
<organism evidence="1 2">
    <name type="scientific">Pseudolactococcus reticulitermitis</name>
    <dbReference type="NCBI Taxonomy" id="2025039"/>
    <lineage>
        <taxon>Bacteria</taxon>
        <taxon>Bacillati</taxon>
        <taxon>Bacillota</taxon>
        <taxon>Bacilli</taxon>
        <taxon>Lactobacillales</taxon>
        <taxon>Streptococcaceae</taxon>
        <taxon>Pseudolactococcus</taxon>
    </lineage>
</organism>
<keyword evidence="2" id="KW-1185">Reference proteome</keyword>
<dbReference type="EMBL" id="BEDT01000004">
    <property type="protein sequence ID" value="GAX47982.1"/>
    <property type="molecule type" value="Genomic_DNA"/>
</dbReference>
<evidence type="ECO:0000313" key="2">
    <source>
        <dbReference type="Proteomes" id="UP000218689"/>
    </source>
</evidence>
<name>A0A224XDK0_9LACT</name>
<comment type="caution">
    <text evidence="1">The sequence shown here is derived from an EMBL/GenBank/DDBJ whole genome shotgun (WGS) entry which is preliminary data.</text>
</comment>
<dbReference type="RefSeq" id="WP_202971658.1">
    <property type="nucleotide sequence ID" value="NZ_BEDT01000004.1"/>
</dbReference>